<sequence length="71" mass="7893">MARTARPNVLIIASDGASLQEYDGNLSDLLNYRLIEMHLQSYALTKMEKANTLVWTCAKGQLSHAVALRES</sequence>
<comment type="caution">
    <text evidence="1">The sequence shown here is derived from an EMBL/GenBank/DDBJ whole genome shotgun (WGS) entry which is preliminary data.</text>
</comment>
<keyword evidence="2" id="KW-1185">Reference proteome</keyword>
<organism evidence="1 2">
    <name type="scientific">Corallococcus caeni</name>
    <dbReference type="NCBI Taxonomy" id="3082388"/>
    <lineage>
        <taxon>Bacteria</taxon>
        <taxon>Pseudomonadati</taxon>
        <taxon>Myxococcota</taxon>
        <taxon>Myxococcia</taxon>
        <taxon>Myxococcales</taxon>
        <taxon>Cystobacterineae</taxon>
        <taxon>Myxococcaceae</taxon>
        <taxon>Corallococcus</taxon>
    </lineage>
</organism>
<proteinExistence type="predicted"/>
<reference evidence="1 2" key="1">
    <citation type="journal article" date="2024" name="Arch. Microbiol.">
        <title>Corallococcus caeni sp. nov., a novel myxobacterium isolated from activated sludge.</title>
        <authorList>
            <person name="Tomita S."/>
            <person name="Nakai R."/>
            <person name="Kuroda K."/>
            <person name="Kurashita H."/>
            <person name="Hatamoto M."/>
            <person name="Yamaguchi T."/>
            <person name="Narihiro T."/>
        </authorList>
    </citation>
    <scope>NUCLEOTIDE SEQUENCE [LARGE SCALE GENOMIC DNA]</scope>
    <source>
        <strain evidence="1 2">NO1</strain>
    </source>
</reference>
<protein>
    <submittedName>
        <fullName evidence="1">Uncharacterized protein</fullName>
    </submittedName>
</protein>
<evidence type="ECO:0000313" key="2">
    <source>
        <dbReference type="Proteomes" id="UP001342631"/>
    </source>
</evidence>
<dbReference type="Proteomes" id="UP001342631">
    <property type="component" value="Unassembled WGS sequence"/>
</dbReference>
<accession>A0ABQ6QKI0</accession>
<evidence type="ECO:0000313" key="1">
    <source>
        <dbReference type="EMBL" id="GMU04525.1"/>
    </source>
</evidence>
<name>A0ABQ6QKI0_9BACT</name>
<gene>
    <name evidence="1" type="ORF">ASNO1_07770</name>
</gene>
<dbReference type="EMBL" id="BTTX01000001">
    <property type="protein sequence ID" value="GMU04525.1"/>
    <property type="molecule type" value="Genomic_DNA"/>
</dbReference>